<dbReference type="HOGENOM" id="CLU_3268995_0_0_9"/>
<accession>G9XHS2</accession>
<protein>
    <submittedName>
        <fullName evidence="1">Uncharacterized protein</fullName>
    </submittedName>
</protein>
<dbReference type="AlphaFoldDB" id="G9XHS2"/>
<reference evidence="1 2" key="1">
    <citation type="submission" date="2011-08" db="EMBL/GenBank/DDBJ databases">
        <authorList>
            <person name="Weinstock G."/>
            <person name="Sodergren E."/>
            <person name="Clifton S."/>
            <person name="Fulton L."/>
            <person name="Fulton B."/>
            <person name="Courtney L."/>
            <person name="Fronick C."/>
            <person name="Harrison M."/>
            <person name="Strong C."/>
            <person name="Farmer C."/>
            <person name="Delahaunty K."/>
            <person name="Markovic C."/>
            <person name="Hall O."/>
            <person name="Minx P."/>
            <person name="Tomlinson C."/>
            <person name="Mitreva M."/>
            <person name="Hou S."/>
            <person name="Chen J."/>
            <person name="Wollam A."/>
            <person name="Pepin K.H."/>
            <person name="Johnson M."/>
            <person name="Bhonagiri V."/>
            <person name="Zhang X."/>
            <person name="Suruliraj S."/>
            <person name="Warren W."/>
            <person name="Chinwalla A."/>
            <person name="Mardis E.R."/>
            <person name="Wilson R.K."/>
        </authorList>
    </citation>
    <scope>NUCLEOTIDE SEQUENCE [LARGE SCALE GENOMIC DNA]</scope>
    <source>
        <strain evidence="1 2">DP7</strain>
    </source>
</reference>
<organism evidence="1 2">
    <name type="scientific">Desulfitobacterium hafniense DP7</name>
    <dbReference type="NCBI Taxonomy" id="537010"/>
    <lineage>
        <taxon>Bacteria</taxon>
        <taxon>Bacillati</taxon>
        <taxon>Bacillota</taxon>
        <taxon>Clostridia</taxon>
        <taxon>Eubacteriales</taxon>
        <taxon>Desulfitobacteriaceae</taxon>
        <taxon>Desulfitobacterium</taxon>
    </lineage>
</organism>
<gene>
    <name evidence="1" type="ORF">HMPREF0322_00498</name>
</gene>
<sequence length="41" mass="4673">MALNSKEAGLSTQIGLFIYREIAYYRPMTKSDFSITMEQPA</sequence>
<dbReference type="EMBL" id="AFZX01000011">
    <property type="protein sequence ID" value="EHL08855.1"/>
    <property type="molecule type" value="Genomic_DNA"/>
</dbReference>
<dbReference type="Proteomes" id="UP000004416">
    <property type="component" value="Unassembled WGS sequence"/>
</dbReference>
<proteinExistence type="predicted"/>
<evidence type="ECO:0000313" key="1">
    <source>
        <dbReference type="EMBL" id="EHL08855.1"/>
    </source>
</evidence>
<dbReference type="PATRIC" id="fig|537010.4.peg.465"/>
<comment type="caution">
    <text evidence="1">The sequence shown here is derived from an EMBL/GenBank/DDBJ whole genome shotgun (WGS) entry which is preliminary data.</text>
</comment>
<name>G9XHS2_DESHA</name>
<evidence type="ECO:0000313" key="2">
    <source>
        <dbReference type="Proteomes" id="UP000004416"/>
    </source>
</evidence>